<dbReference type="AlphaFoldDB" id="D3PWH0"/>
<dbReference type="Gene3D" id="1.10.101.10">
    <property type="entry name" value="PGBD-like superfamily/PGBD"/>
    <property type="match status" value="1"/>
</dbReference>
<evidence type="ECO:0008006" key="3">
    <source>
        <dbReference type="Google" id="ProtNLM"/>
    </source>
</evidence>
<evidence type="ECO:0000313" key="2">
    <source>
        <dbReference type="Proteomes" id="UP000000844"/>
    </source>
</evidence>
<dbReference type="eggNOG" id="COG3409">
    <property type="taxonomic scope" value="Bacteria"/>
</dbReference>
<reference evidence="1 2" key="1">
    <citation type="journal article" date="2009" name="Stand. Genomic Sci.">
        <title>Complete genome sequence of Stackebrandtia nassauensis type strain (LLR-40K-21).</title>
        <authorList>
            <person name="Munk C."/>
            <person name="Lapidus A."/>
            <person name="Copeland A."/>
            <person name="Jando M."/>
            <person name="Mayilraj S."/>
            <person name="Glavina Del Rio T."/>
            <person name="Nolan M."/>
            <person name="Chen F."/>
            <person name="Lucas S."/>
            <person name="Tice H."/>
            <person name="Cheng J.F."/>
            <person name="Han C."/>
            <person name="Detter J.C."/>
            <person name="Bruce D."/>
            <person name="Goodwin L."/>
            <person name="Chain P."/>
            <person name="Pitluck S."/>
            <person name="Goker M."/>
            <person name="Ovchinikova G."/>
            <person name="Pati A."/>
            <person name="Ivanova N."/>
            <person name="Mavromatis K."/>
            <person name="Chen A."/>
            <person name="Palaniappan K."/>
            <person name="Land M."/>
            <person name="Hauser L."/>
            <person name="Chang Y.J."/>
            <person name="Jeffries C.D."/>
            <person name="Bristow J."/>
            <person name="Eisen J.A."/>
            <person name="Markowitz V."/>
            <person name="Hugenholtz P."/>
            <person name="Kyrpides N.C."/>
            <person name="Klenk H.P."/>
        </authorList>
    </citation>
    <scope>NUCLEOTIDE SEQUENCE [LARGE SCALE GENOMIC DNA]</scope>
    <source>
        <strain evidence="2">DSM 44728 / CIP 108903 / NRRL B-16338 / NBRC 102104 / LLR-40K-21</strain>
    </source>
</reference>
<sequence>MARNPDPSRITAATWRLWEESAAAIGDVQLGGIFAAKPGYHNTRAANAGGDYSITKTADKRGPSNKAAALDITYPEAHSGDFRRIKRDTKRLMDAAKAKDRRAYRDGVPVFREVIGNVGGAAKAYDLYSRSESHRDDSHLWHIHISLTRKFVDDWDVLKGIVSILGGKVRDLIGLRKGDSGQEVKALQSCLEHAGFKTKVDGEYGDKTAAQLLACRKSMGSDADSGAVVTGYAYQQLHRAMIKASMEEHG</sequence>
<dbReference type="SUPFAM" id="SSF47090">
    <property type="entry name" value="PGBD-like"/>
    <property type="match status" value="1"/>
</dbReference>
<keyword evidence="2" id="KW-1185">Reference proteome</keyword>
<dbReference type="InterPro" id="IPR036366">
    <property type="entry name" value="PGBDSf"/>
</dbReference>
<dbReference type="OrthoDB" id="3298408at2"/>
<dbReference type="RefSeq" id="WP_013018763.1">
    <property type="nucleotide sequence ID" value="NC_013947.1"/>
</dbReference>
<proteinExistence type="predicted"/>
<accession>D3PWH0</accession>
<dbReference type="Proteomes" id="UP000000844">
    <property type="component" value="Chromosome"/>
</dbReference>
<name>D3PWH0_STANL</name>
<protein>
    <recommendedName>
        <fullName evidence="3">Peptidoglycan-binding domain 1 protein</fullName>
    </recommendedName>
</protein>
<dbReference type="HOGENOM" id="CLU_1133052_0_0_11"/>
<dbReference type="InterPro" id="IPR036365">
    <property type="entry name" value="PGBD-like_sf"/>
</dbReference>
<evidence type="ECO:0000313" key="1">
    <source>
        <dbReference type="EMBL" id="ADD43192.1"/>
    </source>
</evidence>
<dbReference type="KEGG" id="sna:Snas_3530"/>
<dbReference type="EMBL" id="CP001778">
    <property type="protein sequence ID" value="ADD43192.1"/>
    <property type="molecule type" value="Genomic_DNA"/>
</dbReference>
<gene>
    <name evidence="1" type="ordered locus">Snas_3530</name>
</gene>
<organism evidence="1 2">
    <name type="scientific">Stackebrandtia nassauensis (strain DSM 44728 / CIP 108903 / NRRL B-16338 / NBRC 102104 / LLR-40K-21)</name>
    <dbReference type="NCBI Taxonomy" id="446470"/>
    <lineage>
        <taxon>Bacteria</taxon>
        <taxon>Bacillati</taxon>
        <taxon>Actinomycetota</taxon>
        <taxon>Actinomycetes</taxon>
        <taxon>Glycomycetales</taxon>
        <taxon>Glycomycetaceae</taxon>
        <taxon>Stackebrandtia</taxon>
    </lineage>
</organism>